<protein>
    <recommendedName>
        <fullName evidence="1">Tyrosine-protein phosphatase domain-containing protein</fullName>
    </recommendedName>
</protein>
<dbReference type="eggNOG" id="KOG0789">
    <property type="taxonomic scope" value="Eukaryota"/>
</dbReference>
<dbReference type="Pfam" id="PF00102">
    <property type="entry name" value="Y_phosphatase"/>
    <property type="match status" value="1"/>
</dbReference>
<dbReference type="InParanoid" id="E3NQ42"/>
<dbReference type="PANTHER" id="PTHR46163">
    <property type="entry name" value="TYROSINE-PROTEIN PHOSPHATASE-RELATED"/>
    <property type="match status" value="1"/>
</dbReference>
<gene>
    <name evidence="2" type="ORF">CRE_12418</name>
</gene>
<dbReference type="HOGENOM" id="CLU_2690008_0_0_1"/>
<dbReference type="AlphaFoldDB" id="E3NQ42"/>
<dbReference type="EMBL" id="DS269463">
    <property type="protein sequence ID" value="EFO84145.1"/>
    <property type="molecule type" value="Genomic_DNA"/>
</dbReference>
<dbReference type="InterPro" id="IPR000242">
    <property type="entry name" value="PTP_cat"/>
</dbReference>
<dbReference type="SUPFAM" id="SSF52799">
    <property type="entry name" value="(Phosphotyrosine protein) phosphatases II"/>
    <property type="match status" value="1"/>
</dbReference>
<evidence type="ECO:0000259" key="1">
    <source>
        <dbReference type="Pfam" id="PF00102"/>
    </source>
</evidence>
<reference evidence="2" key="1">
    <citation type="submission" date="2007-07" db="EMBL/GenBank/DDBJ databases">
        <title>PCAP assembly of the Caenorhabditis remanei genome.</title>
        <authorList>
            <consortium name="The Caenorhabditis remanei Sequencing Consortium"/>
            <person name="Wilson R.K."/>
        </authorList>
    </citation>
    <scope>NUCLEOTIDE SEQUENCE [LARGE SCALE GENOMIC DNA]</scope>
    <source>
        <strain evidence="2">PB4641</strain>
    </source>
</reference>
<dbReference type="InterPro" id="IPR029021">
    <property type="entry name" value="Prot-tyrosine_phosphatase-like"/>
</dbReference>
<sequence>MTFKEKGQKVTVKFESSSSIKFRESSSAKVTKTMLTIEGAGCEKLKTTHYHWIDWPDRGVPTADNAILELLEKARVSK</sequence>
<evidence type="ECO:0000313" key="2">
    <source>
        <dbReference type="EMBL" id="EFO84145.1"/>
    </source>
</evidence>
<accession>E3NQ42</accession>
<dbReference type="PANTHER" id="PTHR46163:SF19">
    <property type="entry name" value="PROTEIN-TYROSINE PHOSPHATASE"/>
    <property type="match status" value="1"/>
</dbReference>
<dbReference type="GO" id="GO:0004725">
    <property type="term" value="F:protein tyrosine phosphatase activity"/>
    <property type="evidence" value="ECO:0007669"/>
    <property type="project" value="InterPro"/>
</dbReference>
<name>E3NQ42_CAERE</name>
<dbReference type="Proteomes" id="UP000008281">
    <property type="component" value="Unassembled WGS sequence"/>
</dbReference>
<keyword evidence="3" id="KW-1185">Reference proteome</keyword>
<evidence type="ECO:0000313" key="3">
    <source>
        <dbReference type="Proteomes" id="UP000008281"/>
    </source>
</evidence>
<feature type="domain" description="Tyrosine-protein phosphatase" evidence="1">
    <location>
        <begin position="15"/>
        <end position="77"/>
    </location>
</feature>
<dbReference type="Gene3D" id="3.90.190.10">
    <property type="entry name" value="Protein tyrosine phosphatase superfamily"/>
    <property type="match status" value="1"/>
</dbReference>
<dbReference type="STRING" id="31234.E3NQ42"/>
<dbReference type="InterPro" id="IPR052782">
    <property type="entry name" value="Oocyte-zygote_transition_reg"/>
</dbReference>
<proteinExistence type="predicted"/>
<organism evidence="3">
    <name type="scientific">Caenorhabditis remanei</name>
    <name type="common">Caenorhabditis vulgaris</name>
    <dbReference type="NCBI Taxonomy" id="31234"/>
    <lineage>
        <taxon>Eukaryota</taxon>
        <taxon>Metazoa</taxon>
        <taxon>Ecdysozoa</taxon>
        <taxon>Nematoda</taxon>
        <taxon>Chromadorea</taxon>
        <taxon>Rhabditida</taxon>
        <taxon>Rhabditina</taxon>
        <taxon>Rhabditomorpha</taxon>
        <taxon>Rhabditoidea</taxon>
        <taxon>Rhabditidae</taxon>
        <taxon>Peloderinae</taxon>
        <taxon>Caenorhabditis</taxon>
    </lineage>
</organism>
<dbReference type="OrthoDB" id="8815311at2759"/>